<keyword evidence="4" id="KW-1003">Cell membrane</keyword>
<keyword evidence="8" id="KW-0406">Ion transport</keyword>
<feature type="transmembrane region" description="Helical" evidence="12">
    <location>
        <begin position="326"/>
        <end position="347"/>
    </location>
</feature>
<keyword evidence="7" id="KW-0915">Sodium</keyword>
<dbReference type="Gene3D" id="1.20.1730.10">
    <property type="entry name" value="Sodium/glucose cotransporter"/>
    <property type="match status" value="1"/>
</dbReference>
<feature type="transmembrane region" description="Helical" evidence="12">
    <location>
        <begin position="12"/>
        <end position="31"/>
    </location>
</feature>
<evidence type="ECO:0000313" key="14">
    <source>
        <dbReference type="Proteomes" id="UP001156614"/>
    </source>
</evidence>
<feature type="transmembrane region" description="Helical" evidence="12">
    <location>
        <begin position="479"/>
        <end position="500"/>
    </location>
</feature>
<feature type="transmembrane region" description="Helical" evidence="12">
    <location>
        <begin position="187"/>
        <end position="210"/>
    </location>
</feature>
<feature type="transmembrane region" description="Helical" evidence="12">
    <location>
        <begin position="282"/>
        <end position="306"/>
    </location>
</feature>
<evidence type="ECO:0000256" key="8">
    <source>
        <dbReference type="ARBA" id="ARBA00023065"/>
    </source>
</evidence>
<gene>
    <name evidence="13" type="ORF">GCM10007867_06050</name>
</gene>
<evidence type="ECO:0000256" key="1">
    <source>
        <dbReference type="ARBA" id="ARBA00004651"/>
    </source>
</evidence>
<sequence length="517" mass="55176">MAVEVYEETFMQFADIAVICAYFIALPVLAITLSRRKNSSGDFLSAAHDLPWWAICLSLVATETSTLTFISIPGVSYGSGMVFLGLAAGYFIGRLIVTIWFLPLYAQGRMTSAYQYLGHRFGAGLQQAASVAFLITRLLAEGVRLSAGLIPLMWMLDHEGISINRALVMGIIMVFTLTYTMMGGLRAVVWSDTIQLCIYLFGAVICAVLLNNEISPEGWSSAWRSGHLAPFHHMTMGNLVSDPFTLLAALVGGAILSVASHGTDQLMVQRLLAARSLRDARFALMGSAFVIAFLFGILSLIGVQLWIRNGGTSLTSLGLNSPDDLFPTFIVSGLPAGLGGLLLAGVLSATMGSLSSTLNAMASAVLTDFGPLPARALQTCQTRLNLGQGKLFAPRVLTLVCSLALLLTALWFTGSRQSAVILGLTVAGWSYGPTLGTFLFGMLYPSACLKDALTGFSVSLAGMAVMMGALQYYSWHVAFPWLVPLGITLMVISGSISIMFTKGGLQHFPSAPDTSKD</sequence>
<keyword evidence="3" id="KW-0813">Transport</keyword>
<organism evidence="13 14">
    <name type="scientific">Gluconobacter cerinus</name>
    <dbReference type="NCBI Taxonomy" id="38307"/>
    <lineage>
        <taxon>Bacteria</taxon>
        <taxon>Pseudomonadati</taxon>
        <taxon>Pseudomonadota</taxon>
        <taxon>Alphaproteobacteria</taxon>
        <taxon>Acetobacterales</taxon>
        <taxon>Acetobacteraceae</taxon>
        <taxon>Gluconobacter</taxon>
    </lineage>
</organism>
<dbReference type="AlphaFoldDB" id="A0AAV5NCE1"/>
<feature type="transmembrane region" description="Helical" evidence="12">
    <location>
        <begin position="452"/>
        <end position="473"/>
    </location>
</feature>
<evidence type="ECO:0000256" key="10">
    <source>
        <dbReference type="ARBA" id="ARBA00023201"/>
    </source>
</evidence>
<accession>A0AAV5NCE1</accession>
<keyword evidence="6 12" id="KW-1133">Transmembrane helix</keyword>
<dbReference type="CDD" id="cd11493">
    <property type="entry name" value="SLC5sbd_NIS-like_u1"/>
    <property type="match status" value="1"/>
</dbReference>
<dbReference type="Proteomes" id="UP001156614">
    <property type="component" value="Unassembled WGS sequence"/>
</dbReference>
<feature type="transmembrane region" description="Helical" evidence="12">
    <location>
        <begin position="117"/>
        <end position="140"/>
    </location>
</feature>
<comment type="subcellular location">
    <subcellularLocation>
        <location evidence="1">Cell membrane</location>
        <topology evidence="1">Multi-pass membrane protein</topology>
    </subcellularLocation>
</comment>
<evidence type="ECO:0000256" key="4">
    <source>
        <dbReference type="ARBA" id="ARBA00022475"/>
    </source>
</evidence>
<keyword evidence="10" id="KW-0739">Sodium transport</keyword>
<dbReference type="EMBL" id="BSNU01000001">
    <property type="protein sequence ID" value="GLQ61760.1"/>
    <property type="molecule type" value="Genomic_DNA"/>
</dbReference>
<dbReference type="GO" id="GO:0015293">
    <property type="term" value="F:symporter activity"/>
    <property type="evidence" value="ECO:0007669"/>
    <property type="project" value="TreeGrafter"/>
</dbReference>
<keyword evidence="5 12" id="KW-0812">Transmembrane</keyword>
<proteinExistence type="inferred from homology"/>
<reference evidence="14" key="1">
    <citation type="journal article" date="2019" name="Int. J. Syst. Evol. Microbiol.">
        <title>The Global Catalogue of Microorganisms (GCM) 10K type strain sequencing project: providing services to taxonomists for standard genome sequencing and annotation.</title>
        <authorList>
            <consortium name="The Broad Institute Genomics Platform"/>
            <consortium name="The Broad Institute Genome Sequencing Center for Infectious Disease"/>
            <person name="Wu L."/>
            <person name="Ma J."/>
        </authorList>
    </citation>
    <scope>NUCLEOTIDE SEQUENCE [LARGE SCALE GENOMIC DNA]</scope>
    <source>
        <strain evidence="14">NBRC 3267</strain>
    </source>
</reference>
<feature type="transmembrane region" description="Helical" evidence="12">
    <location>
        <begin position="244"/>
        <end position="262"/>
    </location>
</feature>
<evidence type="ECO:0000256" key="9">
    <source>
        <dbReference type="ARBA" id="ARBA00023136"/>
    </source>
</evidence>
<evidence type="ECO:0000256" key="11">
    <source>
        <dbReference type="RuleBase" id="RU362091"/>
    </source>
</evidence>
<feature type="transmembrane region" description="Helical" evidence="12">
    <location>
        <begin position="392"/>
        <end position="413"/>
    </location>
</feature>
<dbReference type="InterPro" id="IPR038377">
    <property type="entry name" value="Na/Glc_symporter_sf"/>
</dbReference>
<dbReference type="Pfam" id="PF00474">
    <property type="entry name" value="SSF"/>
    <property type="match status" value="1"/>
</dbReference>
<feature type="transmembrane region" description="Helical" evidence="12">
    <location>
        <begin position="160"/>
        <end position="180"/>
    </location>
</feature>
<dbReference type="PANTHER" id="PTHR42985:SF47">
    <property type="entry name" value="INTEGRAL MEMBRANE TRANSPORT PROTEIN"/>
    <property type="match status" value="1"/>
</dbReference>
<evidence type="ECO:0000256" key="7">
    <source>
        <dbReference type="ARBA" id="ARBA00023053"/>
    </source>
</evidence>
<evidence type="ECO:0000256" key="5">
    <source>
        <dbReference type="ARBA" id="ARBA00022692"/>
    </source>
</evidence>
<dbReference type="PANTHER" id="PTHR42985">
    <property type="entry name" value="SODIUM-COUPLED MONOCARBOXYLATE TRANSPORTER"/>
    <property type="match status" value="1"/>
</dbReference>
<evidence type="ECO:0000256" key="6">
    <source>
        <dbReference type="ARBA" id="ARBA00022989"/>
    </source>
</evidence>
<feature type="transmembrane region" description="Helical" evidence="12">
    <location>
        <begin position="81"/>
        <end position="105"/>
    </location>
</feature>
<keyword evidence="14" id="KW-1185">Reference proteome</keyword>
<dbReference type="GO" id="GO:0006814">
    <property type="term" value="P:sodium ion transport"/>
    <property type="evidence" value="ECO:0007669"/>
    <property type="project" value="UniProtKB-KW"/>
</dbReference>
<evidence type="ECO:0000313" key="13">
    <source>
        <dbReference type="EMBL" id="GLQ61760.1"/>
    </source>
</evidence>
<comment type="caution">
    <text evidence="13">The sequence shown here is derived from an EMBL/GenBank/DDBJ whole genome shotgun (WGS) entry which is preliminary data.</text>
</comment>
<dbReference type="InterPro" id="IPR051163">
    <property type="entry name" value="Sodium:Solute_Symporter_SSF"/>
</dbReference>
<evidence type="ECO:0000256" key="3">
    <source>
        <dbReference type="ARBA" id="ARBA00022448"/>
    </source>
</evidence>
<dbReference type="InterPro" id="IPR001734">
    <property type="entry name" value="Na/solute_symporter"/>
</dbReference>
<dbReference type="GO" id="GO:0005886">
    <property type="term" value="C:plasma membrane"/>
    <property type="evidence" value="ECO:0007669"/>
    <property type="project" value="UniProtKB-SubCell"/>
</dbReference>
<keyword evidence="9 12" id="KW-0472">Membrane</keyword>
<evidence type="ECO:0000256" key="2">
    <source>
        <dbReference type="ARBA" id="ARBA00006434"/>
    </source>
</evidence>
<comment type="similarity">
    <text evidence="2 11">Belongs to the sodium:solute symporter (SSF) (TC 2.A.21) family.</text>
</comment>
<protein>
    <submittedName>
        <fullName evidence="13">Sodium:solute symporter</fullName>
    </submittedName>
</protein>
<dbReference type="PROSITE" id="PS50283">
    <property type="entry name" value="NA_SOLUT_SYMP_3"/>
    <property type="match status" value="1"/>
</dbReference>
<feature type="transmembrane region" description="Helical" evidence="12">
    <location>
        <begin position="52"/>
        <end position="75"/>
    </location>
</feature>
<feature type="transmembrane region" description="Helical" evidence="12">
    <location>
        <begin position="419"/>
        <end position="440"/>
    </location>
</feature>
<evidence type="ECO:0000256" key="12">
    <source>
        <dbReference type="SAM" id="Phobius"/>
    </source>
</evidence>
<name>A0AAV5NCE1_9PROT</name>